<keyword evidence="1 4" id="KW-0479">Metal-binding</keyword>
<keyword evidence="3 4" id="KW-0440">LIM domain</keyword>
<accession>A0A0G4J8T7</accession>
<dbReference type="OMA" id="KSAYPME"/>
<evidence type="ECO:0000313" key="8">
    <source>
        <dbReference type="EMBL" id="SPQ99631.1"/>
    </source>
</evidence>
<dbReference type="InterPro" id="IPR001781">
    <property type="entry name" value="Znf_LIM"/>
</dbReference>
<reference evidence="7 9" key="1">
    <citation type="submission" date="2015-02" db="EMBL/GenBank/DDBJ databases">
        <authorList>
            <person name="Chooi Y.-H."/>
        </authorList>
    </citation>
    <scope>NUCLEOTIDE SEQUENCE [LARGE SCALE GENOMIC DNA]</scope>
    <source>
        <strain evidence="7">E3</strain>
    </source>
</reference>
<dbReference type="GO" id="GO:0046872">
    <property type="term" value="F:metal ion binding"/>
    <property type="evidence" value="ECO:0007669"/>
    <property type="project" value="UniProtKB-KW"/>
</dbReference>
<geneLocation type="mitochondrion" evidence="8"/>
<dbReference type="PROSITE" id="PS50023">
    <property type="entry name" value="LIM_DOMAIN_2"/>
    <property type="match status" value="1"/>
</dbReference>
<feature type="domain" description="LIM zinc-binding" evidence="6">
    <location>
        <begin position="10"/>
        <end position="70"/>
    </location>
</feature>
<evidence type="ECO:0000256" key="4">
    <source>
        <dbReference type="PROSITE-ProRule" id="PRU00125"/>
    </source>
</evidence>
<feature type="region of interest" description="Disordered" evidence="5">
    <location>
        <begin position="96"/>
        <end position="199"/>
    </location>
</feature>
<reference evidence="8 10" key="2">
    <citation type="submission" date="2018-03" db="EMBL/GenBank/DDBJ databases">
        <authorList>
            <person name="Fogelqvist J."/>
        </authorList>
    </citation>
    <scope>NUCLEOTIDE SEQUENCE [LARGE SCALE GENOMIC DNA]</scope>
</reference>
<protein>
    <recommendedName>
        <fullName evidence="6">LIM zinc-binding domain-containing protein</fullName>
    </recommendedName>
</protein>
<feature type="compositionally biased region" description="Low complexity" evidence="5">
    <location>
        <begin position="128"/>
        <end position="142"/>
    </location>
</feature>
<dbReference type="PANTHER" id="PTHR24206">
    <property type="entry name" value="OS06G0237300 PROTEIN"/>
    <property type="match status" value="1"/>
</dbReference>
<dbReference type="STRING" id="37360.A0A0G4J8T7"/>
<dbReference type="OrthoDB" id="6129702at2759"/>
<dbReference type="EMBL" id="OVEO01000012">
    <property type="protein sequence ID" value="SPQ99631.1"/>
    <property type="molecule type" value="Genomic_DNA"/>
</dbReference>
<evidence type="ECO:0000313" key="7">
    <source>
        <dbReference type="EMBL" id="CEP03666.1"/>
    </source>
</evidence>
<dbReference type="Proteomes" id="UP000039324">
    <property type="component" value="Unassembled WGS sequence"/>
</dbReference>
<dbReference type="SUPFAM" id="SSF57716">
    <property type="entry name" value="Glucocorticoid receptor-like (DNA-binding domain)"/>
    <property type="match status" value="2"/>
</dbReference>
<feature type="compositionally biased region" description="Polar residues" evidence="5">
    <location>
        <begin position="96"/>
        <end position="111"/>
    </location>
</feature>
<evidence type="ECO:0000256" key="3">
    <source>
        <dbReference type="ARBA" id="ARBA00023038"/>
    </source>
</evidence>
<evidence type="ECO:0000313" key="10">
    <source>
        <dbReference type="Proteomes" id="UP000290189"/>
    </source>
</evidence>
<evidence type="ECO:0000259" key="6">
    <source>
        <dbReference type="PROSITE" id="PS50023"/>
    </source>
</evidence>
<evidence type="ECO:0000313" key="9">
    <source>
        <dbReference type="Proteomes" id="UP000039324"/>
    </source>
</evidence>
<gene>
    <name evidence="7" type="ORF">PBRA_003273</name>
    <name evidence="8" type="ORF">PLBR_LOCUS6846</name>
</gene>
<feature type="compositionally biased region" description="Acidic residues" evidence="5">
    <location>
        <begin position="188"/>
        <end position="199"/>
    </location>
</feature>
<sequence length="275" mass="29122">MSAKLGGATTKCQACQKTVYPLEAVNVADAVFHKRCFKCAKCDCVVSATSCAMYQSTPYCKVHFLEMFKERGTYAVFKDDYDPSMPAFKSRSGLQASLSANAPPSTLSSGPKLSARATASPASSQPESLSAPPTTNASSAPAEQEQPSSSEAGTGSVRDRLKKFDSAAPPANPAEKPTETPPEAKPDEEAEAGGNDESDGIGFGVFNALKSGDVEELRVAVLQAGLQSLFDKDEDGATPIEIAFRSGNLEQGRMLIDVVHKQITTMRQQKRTTAA</sequence>
<dbReference type="EMBL" id="CDSF01000155">
    <property type="protein sequence ID" value="CEP03666.1"/>
    <property type="molecule type" value="Genomic_DNA"/>
</dbReference>
<evidence type="ECO:0000256" key="5">
    <source>
        <dbReference type="SAM" id="MobiDB-lite"/>
    </source>
</evidence>
<feature type="compositionally biased region" description="Basic and acidic residues" evidence="5">
    <location>
        <begin position="176"/>
        <end position="187"/>
    </location>
</feature>
<dbReference type="Pfam" id="PF00412">
    <property type="entry name" value="LIM"/>
    <property type="match status" value="1"/>
</dbReference>
<organism evidence="7 9">
    <name type="scientific">Plasmodiophora brassicae</name>
    <name type="common">Clubroot disease agent</name>
    <dbReference type="NCBI Taxonomy" id="37360"/>
    <lineage>
        <taxon>Eukaryota</taxon>
        <taxon>Sar</taxon>
        <taxon>Rhizaria</taxon>
        <taxon>Endomyxa</taxon>
        <taxon>Phytomyxea</taxon>
        <taxon>Plasmodiophorida</taxon>
        <taxon>Plasmodiophoridae</taxon>
        <taxon>Plasmodiophora</taxon>
    </lineage>
</organism>
<dbReference type="SMART" id="SM00132">
    <property type="entry name" value="LIM"/>
    <property type="match status" value="1"/>
</dbReference>
<keyword evidence="8" id="KW-0496">Mitochondrion</keyword>
<proteinExistence type="predicted"/>
<keyword evidence="2 4" id="KW-0862">Zinc</keyword>
<evidence type="ECO:0000256" key="1">
    <source>
        <dbReference type="ARBA" id="ARBA00022723"/>
    </source>
</evidence>
<dbReference type="Gene3D" id="2.10.110.10">
    <property type="entry name" value="Cysteine Rich Protein"/>
    <property type="match status" value="1"/>
</dbReference>
<dbReference type="AlphaFoldDB" id="A0A0G4J8T7"/>
<evidence type="ECO:0000256" key="2">
    <source>
        <dbReference type="ARBA" id="ARBA00022833"/>
    </source>
</evidence>
<name>A0A0G4J8T7_PLABS</name>
<keyword evidence="9" id="KW-1185">Reference proteome</keyword>
<dbReference type="Proteomes" id="UP000290189">
    <property type="component" value="Unassembled WGS sequence"/>
</dbReference>